<dbReference type="PROSITE" id="PS50146">
    <property type="entry name" value="DAGK"/>
    <property type="match status" value="1"/>
</dbReference>
<keyword evidence="3 6" id="KW-0418">Kinase</keyword>
<dbReference type="SUPFAM" id="SSF111331">
    <property type="entry name" value="NAD kinase/diacylglycerol kinase-like"/>
    <property type="match status" value="1"/>
</dbReference>
<dbReference type="OrthoDB" id="9786026at2"/>
<evidence type="ECO:0000313" key="6">
    <source>
        <dbReference type="EMBL" id="SMC35473.1"/>
    </source>
</evidence>
<dbReference type="InterPro" id="IPR017438">
    <property type="entry name" value="ATP-NAD_kinase_N"/>
</dbReference>
<dbReference type="PANTHER" id="PTHR12358">
    <property type="entry name" value="SPHINGOSINE KINASE"/>
    <property type="match status" value="1"/>
</dbReference>
<dbReference type="SMART" id="SM00046">
    <property type="entry name" value="DAGKc"/>
    <property type="match status" value="1"/>
</dbReference>
<name>A0A1W1YH52_9FLAO</name>
<dbReference type="Proteomes" id="UP000192393">
    <property type="component" value="Unassembled WGS sequence"/>
</dbReference>
<sequence>MPTRKILFVLNPSSGTRDDDFEKEIRIHFSDKSGFDLDFFVPNWDGDACKDLKEKLQRNDYETVVASGGDGTVTYVCEQIYGLNIKLGILPTGSANGLAKNLNIPADLNEALSLIETGNSHPMSSLTINGKFSVHLADVGVNAAIIKQFESQNKRGFWGYFSAFNNVIFKQKKVKANIITDIENFQKEIYMLVFSNGTAYGTGLIINPEGRLDDDVFEIVMLKSLSFINGLKLYLGKSKPAEKYMEIHSCKNVTAEFSRKVHLQIDGEYLGLTQKVEAVFNDKFIEVIN</sequence>
<organism evidence="6 7">
    <name type="scientific">Moheibacter sediminis</name>
    <dbReference type="NCBI Taxonomy" id="1434700"/>
    <lineage>
        <taxon>Bacteria</taxon>
        <taxon>Pseudomonadati</taxon>
        <taxon>Bacteroidota</taxon>
        <taxon>Flavobacteriia</taxon>
        <taxon>Flavobacteriales</taxon>
        <taxon>Weeksellaceae</taxon>
        <taxon>Moheibacter</taxon>
    </lineage>
</organism>
<protein>
    <submittedName>
        <fullName evidence="6">Diacylglycerol kinase family enzyme</fullName>
    </submittedName>
</protein>
<dbReference type="GO" id="GO:0005524">
    <property type="term" value="F:ATP binding"/>
    <property type="evidence" value="ECO:0007669"/>
    <property type="project" value="UniProtKB-KW"/>
</dbReference>
<evidence type="ECO:0000256" key="4">
    <source>
        <dbReference type="ARBA" id="ARBA00022840"/>
    </source>
</evidence>
<dbReference type="RefSeq" id="WP_084015673.1">
    <property type="nucleotide sequence ID" value="NZ_FWXS01000001.1"/>
</dbReference>
<accession>A0A1W1YH52</accession>
<evidence type="ECO:0000256" key="3">
    <source>
        <dbReference type="ARBA" id="ARBA00022777"/>
    </source>
</evidence>
<evidence type="ECO:0000259" key="5">
    <source>
        <dbReference type="PROSITE" id="PS50146"/>
    </source>
</evidence>
<dbReference type="InterPro" id="IPR001206">
    <property type="entry name" value="Diacylglycerol_kinase_cat_dom"/>
</dbReference>
<dbReference type="Gene3D" id="2.60.200.40">
    <property type="match status" value="1"/>
</dbReference>
<evidence type="ECO:0000313" key="7">
    <source>
        <dbReference type="Proteomes" id="UP000192393"/>
    </source>
</evidence>
<keyword evidence="4" id="KW-0067">ATP-binding</keyword>
<keyword evidence="7" id="KW-1185">Reference proteome</keyword>
<evidence type="ECO:0000256" key="2">
    <source>
        <dbReference type="ARBA" id="ARBA00022741"/>
    </source>
</evidence>
<keyword evidence="1" id="KW-0808">Transferase</keyword>
<dbReference type="InterPro" id="IPR050187">
    <property type="entry name" value="Lipid_Phosphate_FormReg"/>
</dbReference>
<dbReference type="Gene3D" id="3.40.50.10330">
    <property type="entry name" value="Probable inorganic polyphosphate/atp-NAD kinase, domain 1"/>
    <property type="match status" value="1"/>
</dbReference>
<dbReference type="EMBL" id="FWXS01000001">
    <property type="protein sequence ID" value="SMC35473.1"/>
    <property type="molecule type" value="Genomic_DNA"/>
</dbReference>
<proteinExistence type="predicted"/>
<dbReference type="InterPro" id="IPR045540">
    <property type="entry name" value="YegS/DAGK_C"/>
</dbReference>
<evidence type="ECO:0000256" key="1">
    <source>
        <dbReference type="ARBA" id="ARBA00022679"/>
    </source>
</evidence>
<dbReference type="Pfam" id="PF00781">
    <property type="entry name" value="DAGK_cat"/>
    <property type="match status" value="1"/>
</dbReference>
<feature type="domain" description="DAGKc" evidence="5">
    <location>
        <begin position="1"/>
        <end position="132"/>
    </location>
</feature>
<reference evidence="6 7" key="1">
    <citation type="submission" date="2017-04" db="EMBL/GenBank/DDBJ databases">
        <authorList>
            <person name="Afonso C.L."/>
            <person name="Miller P.J."/>
            <person name="Scott M.A."/>
            <person name="Spackman E."/>
            <person name="Goraichik I."/>
            <person name="Dimitrov K.M."/>
            <person name="Suarez D.L."/>
            <person name="Swayne D.E."/>
        </authorList>
    </citation>
    <scope>NUCLEOTIDE SEQUENCE [LARGE SCALE GENOMIC DNA]</scope>
    <source>
        <strain evidence="6 7">CGMCC 1.12708</strain>
    </source>
</reference>
<gene>
    <name evidence="6" type="ORF">SAMN06296427_101365</name>
</gene>
<keyword evidence="2" id="KW-0547">Nucleotide-binding</keyword>
<dbReference type="Pfam" id="PF19279">
    <property type="entry name" value="YegS_C"/>
    <property type="match status" value="1"/>
</dbReference>
<dbReference type="InterPro" id="IPR016064">
    <property type="entry name" value="NAD/diacylglycerol_kinase_sf"/>
</dbReference>
<dbReference type="GO" id="GO:0016301">
    <property type="term" value="F:kinase activity"/>
    <property type="evidence" value="ECO:0007669"/>
    <property type="project" value="UniProtKB-KW"/>
</dbReference>
<dbReference type="PANTHER" id="PTHR12358:SF106">
    <property type="entry name" value="LIPID KINASE YEGS"/>
    <property type="match status" value="1"/>
</dbReference>
<dbReference type="AlphaFoldDB" id="A0A1W1YH52"/>
<dbReference type="STRING" id="1434700.SAMN06296427_101365"/>
<dbReference type="GO" id="GO:0005886">
    <property type="term" value="C:plasma membrane"/>
    <property type="evidence" value="ECO:0007669"/>
    <property type="project" value="TreeGrafter"/>
</dbReference>